<feature type="signal peptide" evidence="2">
    <location>
        <begin position="1"/>
        <end position="15"/>
    </location>
</feature>
<proteinExistence type="predicted"/>
<evidence type="ECO:0000256" key="2">
    <source>
        <dbReference type="SAM" id="SignalP"/>
    </source>
</evidence>
<evidence type="ECO:0000313" key="3">
    <source>
        <dbReference type="EMBL" id="KAK7605812.1"/>
    </source>
</evidence>
<sequence>MLQFLMVSLLSPVCSCPTLTSSLHSILFPDNLVASASRETLERRAECTVRERIRRQKLTKLCVPHCRCKRRGNEGSDLGAETRRGGSGSGDSKTGSGIERSQDRVVFS</sequence>
<organism evidence="3 4">
    <name type="scientific">Phyllosticta paracitricarpa</name>
    <dbReference type="NCBI Taxonomy" id="2016321"/>
    <lineage>
        <taxon>Eukaryota</taxon>
        <taxon>Fungi</taxon>
        <taxon>Dikarya</taxon>
        <taxon>Ascomycota</taxon>
        <taxon>Pezizomycotina</taxon>
        <taxon>Dothideomycetes</taxon>
        <taxon>Dothideomycetes incertae sedis</taxon>
        <taxon>Botryosphaeriales</taxon>
        <taxon>Phyllostictaceae</taxon>
        <taxon>Phyllosticta</taxon>
    </lineage>
</organism>
<name>A0ABR1MSA4_9PEZI</name>
<accession>A0ABR1MSA4</accession>
<evidence type="ECO:0008006" key="5">
    <source>
        <dbReference type="Google" id="ProtNLM"/>
    </source>
</evidence>
<comment type="caution">
    <text evidence="3">The sequence shown here is derived from an EMBL/GenBank/DDBJ whole genome shotgun (WGS) entry which is preliminary data.</text>
</comment>
<feature type="region of interest" description="Disordered" evidence="1">
    <location>
        <begin position="68"/>
        <end position="108"/>
    </location>
</feature>
<evidence type="ECO:0000313" key="4">
    <source>
        <dbReference type="Proteomes" id="UP001367316"/>
    </source>
</evidence>
<gene>
    <name evidence="3" type="ORF">JOL62DRAFT_397406</name>
</gene>
<dbReference type="EMBL" id="JBBPBF010000066">
    <property type="protein sequence ID" value="KAK7605812.1"/>
    <property type="molecule type" value="Genomic_DNA"/>
</dbReference>
<dbReference type="Proteomes" id="UP001367316">
    <property type="component" value="Unassembled WGS sequence"/>
</dbReference>
<feature type="chain" id="PRO_5045047810" description="Secreted protein" evidence="2">
    <location>
        <begin position="16"/>
        <end position="108"/>
    </location>
</feature>
<protein>
    <recommendedName>
        <fullName evidence="5">Secreted protein</fullName>
    </recommendedName>
</protein>
<keyword evidence="4" id="KW-1185">Reference proteome</keyword>
<evidence type="ECO:0000256" key="1">
    <source>
        <dbReference type="SAM" id="MobiDB-lite"/>
    </source>
</evidence>
<reference evidence="3 4" key="1">
    <citation type="submission" date="2024-04" db="EMBL/GenBank/DDBJ databases">
        <title>Phyllosticta paracitricarpa is synonymous to the EU quarantine fungus P. citricarpa based on phylogenomic analyses.</title>
        <authorList>
            <consortium name="Lawrence Berkeley National Laboratory"/>
            <person name="Van ingen-buijs V.A."/>
            <person name="Van westerhoven A.C."/>
            <person name="Haridas S."/>
            <person name="Skiadas P."/>
            <person name="Martin F."/>
            <person name="Groenewald J.Z."/>
            <person name="Crous P.W."/>
            <person name="Seidl M.F."/>
        </authorList>
    </citation>
    <scope>NUCLEOTIDE SEQUENCE [LARGE SCALE GENOMIC DNA]</scope>
    <source>
        <strain evidence="3 4">CBS 141358</strain>
    </source>
</reference>
<keyword evidence="2" id="KW-0732">Signal</keyword>